<dbReference type="EMBL" id="JANPWB010000015">
    <property type="protein sequence ID" value="KAJ1090042.1"/>
    <property type="molecule type" value="Genomic_DNA"/>
</dbReference>
<name>A0AAV7LEL5_PLEWA</name>
<accession>A0AAV7LEL5</accession>
<keyword evidence="2" id="KW-1185">Reference proteome</keyword>
<evidence type="ECO:0000313" key="2">
    <source>
        <dbReference type="Proteomes" id="UP001066276"/>
    </source>
</evidence>
<gene>
    <name evidence="1" type="ORF">NDU88_003182</name>
</gene>
<evidence type="ECO:0000313" key="1">
    <source>
        <dbReference type="EMBL" id="KAJ1090042.1"/>
    </source>
</evidence>
<organism evidence="1 2">
    <name type="scientific">Pleurodeles waltl</name>
    <name type="common">Iberian ribbed newt</name>
    <dbReference type="NCBI Taxonomy" id="8319"/>
    <lineage>
        <taxon>Eukaryota</taxon>
        <taxon>Metazoa</taxon>
        <taxon>Chordata</taxon>
        <taxon>Craniata</taxon>
        <taxon>Vertebrata</taxon>
        <taxon>Euteleostomi</taxon>
        <taxon>Amphibia</taxon>
        <taxon>Batrachia</taxon>
        <taxon>Caudata</taxon>
        <taxon>Salamandroidea</taxon>
        <taxon>Salamandridae</taxon>
        <taxon>Pleurodelinae</taxon>
        <taxon>Pleurodeles</taxon>
    </lineage>
</organism>
<proteinExistence type="predicted"/>
<dbReference type="Proteomes" id="UP001066276">
    <property type="component" value="Chromosome 11"/>
</dbReference>
<sequence>MVETKVRQALRLLEEAGRLDLLSSGTLPRVRPAMPAAASVAAAVFSCSPLHPGNGAGNQVSVQGRLRIQRAAAVQVAGRADHGPH</sequence>
<protein>
    <submittedName>
        <fullName evidence="1">Uncharacterized protein</fullName>
    </submittedName>
</protein>
<dbReference type="AlphaFoldDB" id="A0AAV7LEL5"/>
<comment type="caution">
    <text evidence="1">The sequence shown here is derived from an EMBL/GenBank/DDBJ whole genome shotgun (WGS) entry which is preliminary data.</text>
</comment>
<reference evidence="1" key="1">
    <citation type="journal article" date="2022" name="bioRxiv">
        <title>Sequencing and chromosome-scale assembly of the giantPleurodeles waltlgenome.</title>
        <authorList>
            <person name="Brown T."/>
            <person name="Elewa A."/>
            <person name="Iarovenko S."/>
            <person name="Subramanian E."/>
            <person name="Araus A.J."/>
            <person name="Petzold A."/>
            <person name="Susuki M."/>
            <person name="Suzuki K.-i.T."/>
            <person name="Hayashi T."/>
            <person name="Toyoda A."/>
            <person name="Oliveira C."/>
            <person name="Osipova E."/>
            <person name="Leigh N.D."/>
            <person name="Simon A."/>
            <person name="Yun M.H."/>
        </authorList>
    </citation>
    <scope>NUCLEOTIDE SEQUENCE</scope>
    <source>
        <strain evidence="1">20211129_DDA</strain>
        <tissue evidence="1">Liver</tissue>
    </source>
</reference>